<dbReference type="EMBL" id="JAQQWM010000005">
    <property type="protein sequence ID" value="KAK8064175.1"/>
    <property type="molecule type" value="Genomic_DNA"/>
</dbReference>
<gene>
    <name evidence="3" type="ORF">PG996_008827</name>
</gene>
<dbReference type="PANTHER" id="PTHR46411:SF3">
    <property type="entry name" value="AAA+ ATPASE DOMAIN-CONTAINING PROTEIN"/>
    <property type="match status" value="1"/>
</dbReference>
<dbReference type="Proteomes" id="UP001446871">
    <property type="component" value="Unassembled WGS sequence"/>
</dbReference>
<accession>A0ABR1V1M7</accession>
<keyword evidence="4" id="KW-1185">Reference proteome</keyword>
<feature type="region of interest" description="Disordered" evidence="1">
    <location>
        <begin position="1"/>
        <end position="30"/>
    </location>
</feature>
<dbReference type="PANTHER" id="PTHR46411">
    <property type="entry name" value="FAMILY ATPASE, PUTATIVE-RELATED"/>
    <property type="match status" value="1"/>
</dbReference>
<evidence type="ECO:0000259" key="2">
    <source>
        <dbReference type="Pfam" id="PF22942"/>
    </source>
</evidence>
<evidence type="ECO:0000313" key="4">
    <source>
        <dbReference type="Proteomes" id="UP001446871"/>
    </source>
</evidence>
<feature type="domain" description="DUF7025" evidence="2">
    <location>
        <begin position="216"/>
        <end position="335"/>
    </location>
</feature>
<proteinExistence type="predicted"/>
<organism evidence="3 4">
    <name type="scientific">Apiospora saccharicola</name>
    <dbReference type="NCBI Taxonomy" id="335842"/>
    <lineage>
        <taxon>Eukaryota</taxon>
        <taxon>Fungi</taxon>
        <taxon>Dikarya</taxon>
        <taxon>Ascomycota</taxon>
        <taxon>Pezizomycotina</taxon>
        <taxon>Sordariomycetes</taxon>
        <taxon>Xylariomycetidae</taxon>
        <taxon>Amphisphaeriales</taxon>
        <taxon>Apiosporaceae</taxon>
        <taxon>Apiospora</taxon>
    </lineage>
</organism>
<evidence type="ECO:0000256" key="1">
    <source>
        <dbReference type="SAM" id="MobiDB-lite"/>
    </source>
</evidence>
<reference evidence="3 4" key="1">
    <citation type="submission" date="2023-01" db="EMBL/GenBank/DDBJ databases">
        <title>Analysis of 21 Apiospora genomes using comparative genomics revels a genus with tremendous synthesis potential of carbohydrate active enzymes and secondary metabolites.</title>
        <authorList>
            <person name="Sorensen T."/>
        </authorList>
    </citation>
    <scope>NUCLEOTIDE SEQUENCE [LARGE SCALE GENOMIC DNA]</scope>
    <source>
        <strain evidence="3 4">CBS 83171</strain>
    </source>
</reference>
<dbReference type="Pfam" id="PF22942">
    <property type="entry name" value="DUF7025"/>
    <property type="match status" value="1"/>
</dbReference>
<sequence>MATSTSLPDAQAPEPGDLDCSAVRKSHGSRDDGCDILPEVRYCNWEDFMNSFSPDEPSYAIEALMPGTVLEREFSDEALRRHHKGVKGYEEEPEDIVIRVRQQRRSIERIRIRSKPLLELFTRLTEYSWGDNPRTFTQPFKYMVHYQETFQQELERLRNKALQCNASAKSQHQDPKIQAEFEEVETLRHLECYVKFAEDNIMHHLHDVRRLGPTERVMVRYDHLWYFFRPGDLIFVSPMTLSDAVRDMVDKQVIHETGLGHESSMQQTIWKVHGTWSFHKDGGIKDSDDVPRFRVYAYYLDFDGTSYSAVDLQLDINQYTGDREVRELPFYPLRFPERVEELKAKSKQVGQLYTKFLKERHITYNGWSLVTDPMGVPITDLVSGNLRKQVQPVHIEGDVIIDFLEAFNSDPSHRSPFFSKHEYDSSDTVSYLALTHPFAAWSDPQRSKLIELKKEFLFQTNELDDIERENYWKTDAYLDPVASSKGRVEILEEYLILLPRRLFAYALAARIFLPIDVRFLKSVTVQENAINQLQLPDSHKSMLKAAVESHLRKQSVEKQLKNPWRPVTNAGFH</sequence>
<protein>
    <recommendedName>
        <fullName evidence="2">DUF7025 domain-containing protein</fullName>
    </recommendedName>
</protein>
<comment type="caution">
    <text evidence="3">The sequence shown here is derived from an EMBL/GenBank/DDBJ whole genome shotgun (WGS) entry which is preliminary data.</text>
</comment>
<name>A0ABR1V1M7_9PEZI</name>
<evidence type="ECO:0000313" key="3">
    <source>
        <dbReference type="EMBL" id="KAK8064175.1"/>
    </source>
</evidence>
<dbReference type="InterPro" id="IPR054289">
    <property type="entry name" value="DUF7025"/>
</dbReference>